<organism evidence="1">
    <name type="scientific">Micromonas pusilla</name>
    <name type="common">Picoplanktonic green alga</name>
    <name type="synonym">Chromulina pusilla</name>
    <dbReference type="NCBI Taxonomy" id="38833"/>
    <lineage>
        <taxon>Eukaryota</taxon>
        <taxon>Viridiplantae</taxon>
        <taxon>Chlorophyta</taxon>
        <taxon>Mamiellophyceae</taxon>
        <taxon>Mamiellales</taxon>
        <taxon>Mamiellaceae</taxon>
        <taxon>Micromonas</taxon>
    </lineage>
</organism>
<name>A0A6U2BZ01_MICPS</name>
<reference evidence="1" key="1">
    <citation type="submission" date="2021-01" db="EMBL/GenBank/DDBJ databases">
        <authorList>
            <person name="Corre E."/>
            <person name="Pelletier E."/>
            <person name="Niang G."/>
            <person name="Scheremetjew M."/>
            <person name="Finn R."/>
            <person name="Kale V."/>
            <person name="Holt S."/>
            <person name="Cochrane G."/>
            <person name="Meng A."/>
            <person name="Brown T."/>
            <person name="Cohen L."/>
        </authorList>
    </citation>
    <scope>NUCLEOTIDE SEQUENCE</scope>
    <source>
        <strain evidence="1">CCMP494</strain>
    </source>
</reference>
<dbReference type="AlphaFoldDB" id="A0A6U2BZ01"/>
<protein>
    <submittedName>
        <fullName evidence="1">Uncharacterized protein</fullName>
    </submittedName>
</protein>
<dbReference type="EMBL" id="HBEV01005239">
    <property type="protein sequence ID" value="CAD8583318.1"/>
    <property type="molecule type" value="Transcribed_RNA"/>
</dbReference>
<gene>
    <name evidence="1" type="ORF">MSP1404_LOCUS3991</name>
    <name evidence="2" type="ORF">MSP1404_LOCUS3992</name>
</gene>
<sequence length="108" mass="12368">MSPDCHCELFILQLYLMSNTGHRGIDYFACLIVVSRWMKNLGIQLLQKKLLITRLEDAFTDYVAQRDITRLVHKVPPEFSVIENSLLSGTCFAVLAGMLLRFREGDSM</sequence>
<accession>A0A6U2BZ01</accession>
<evidence type="ECO:0000313" key="2">
    <source>
        <dbReference type="EMBL" id="CAD8583320.1"/>
    </source>
</evidence>
<dbReference type="EMBL" id="HBEV01005240">
    <property type="protein sequence ID" value="CAD8583320.1"/>
    <property type="molecule type" value="Transcribed_RNA"/>
</dbReference>
<evidence type="ECO:0000313" key="1">
    <source>
        <dbReference type="EMBL" id="CAD8583318.1"/>
    </source>
</evidence>
<proteinExistence type="predicted"/>